<sequence>MLTREEAGRQLALSQNNEVWSGLVLVVFGMANIVLAALKIAVLFELTEFASALLILFCLHNLHLDYKVGFMIHGNTWGTSHRIVAVLMMLASLMAATAAFWTYLTDATVLWVTIAHVAMALTVFVILATSNG</sequence>
<proteinExistence type="predicted"/>
<keyword evidence="1" id="KW-0812">Transmembrane</keyword>
<accession>A0A0G1PDI2</accession>
<dbReference type="EMBL" id="LCMF01000012">
    <property type="protein sequence ID" value="KKU30801.1"/>
    <property type="molecule type" value="Genomic_DNA"/>
</dbReference>
<feature type="transmembrane region" description="Helical" evidence="1">
    <location>
        <begin position="46"/>
        <end position="62"/>
    </location>
</feature>
<dbReference type="Proteomes" id="UP000034732">
    <property type="component" value="Unassembled WGS sequence"/>
</dbReference>
<feature type="transmembrane region" description="Helical" evidence="1">
    <location>
        <begin position="20"/>
        <end position="40"/>
    </location>
</feature>
<dbReference type="AlphaFoldDB" id="A0A0G1PDI2"/>
<feature type="transmembrane region" description="Helical" evidence="1">
    <location>
        <begin position="109"/>
        <end position="129"/>
    </location>
</feature>
<feature type="transmembrane region" description="Helical" evidence="1">
    <location>
        <begin position="83"/>
        <end position="103"/>
    </location>
</feature>
<keyword evidence="1" id="KW-0472">Membrane</keyword>
<evidence type="ECO:0000313" key="3">
    <source>
        <dbReference type="Proteomes" id="UP000034732"/>
    </source>
</evidence>
<evidence type="ECO:0000313" key="2">
    <source>
        <dbReference type="EMBL" id="KKU30801.1"/>
    </source>
</evidence>
<keyword evidence="1" id="KW-1133">Transmembrane helix</keyword>
<organism evidence="2 3">
    <name type="scientific">candidate division WWE3 bacterium GW2011_GWA1_46_21</name>
    <dbReference type="NCBI Taxonomy" id="1619107"/>
    <lineage>
        <taxon>Bacteria</taxon>
        <taxon>Katanobacteria</taxon>
    </lineage>
</organism>
<protein>
    <submittedName>
        <fullName evidence="2">Uncharacterized protein</fullName>
    </submittedName>
</protein>
<gene>
    <name evidence="2" type="ORF">UX44_C0012G0011</name>
</gene>
<reference evidence="2 3" key="1">
    <citation type="journal article" date="2015" name="Nature">
        <title>rRNA introns, odd ribosomes, and small enigmatic genomes across a large radiation of phyla.</title>
        <authorList>
            <person name="Brown C.T."/>
            <person name="Hug L.A."/>
            <person name="Thomas B.C."/>
            <person name="Sharon I."/>
            <person name="Castelle C.J."/>
            <person name="Singh A."/>
            <person name="Wilkins M.J."/>
            <person name="Williams K.H."/>
            <person name="Banfield J.F."/>
        </authorList>
    </citation>
    <scope>NUCLEOTIDE SEQUENCE [LARGE SCALE GENOMIC DNA]</scope>
</reference>
<evidence type="ECO:0000256" key="1">
    <source>
        <dbReference type="SAM" id="Phobius"/>
    </source>
</evidence>
<name>A0A0G1PDI2_UNCKA</name>
<comment type="caution">
    <text evidence="2">The sequence shown here is derived from an EMBL/GenBank/DDBJ whole genome shotgun (WGS) entry which is preliminary data.</text>
</comment>